<reference evidence="9" key="1">
    <citation type="submission" date="2018-05" db="EMBL/GenBank/DDBJ databases">
        <authorList>
            <person name="Lanie J.A."/>
            <person name="Ng W.-L."/>
            <person name="Kazmierczak K.M."/>
            <person name="Andrzejewski T.M."/>
            <person name="Davidsen T.M."/>
            <person name="Wayne K.J."/>
            <person name="Tettelin H."/>
            <person name="Glass J.I."/>
            <person name="Rusch D."/>
            <person name="Podicherti R."/>
            <person name="Tsui H.-C.T."/>
            <person name="Winkler M.E."/>
        </authorList>
    </citation>
    <scope>NUCLEOTIDE SEQUENCE</scope>
</reference>
<organism evidence="9">
    <name type="scientific">marine metagenome</name>
    <dbReference type="NCBI Taxonomy" id="408172"/>
    <lineage>
        <taxon>unclassified sequences</taxon>
        <taxon>metagenomes</taxon>
        <taxon>ecological metagenomes</taxon>
    </lineage>
</organism>
<dbReference type="Pfam" id="PF07977">
    <property type="entry name" value="FabA"/>
    <property type="match status" value="1"/>
</dbReference>
<dbReference type="InterPro" id="IPR029069">
    <property type="entry name" value="HotDog_dom_sf"/>
</dbReference>
<name>A0A381PWX3_9ZZZZ</name>
<dbReference type="HAMAP" id="MF_00406">
    <property type="entry name" value="FabZ"/>
    <property type="match status" value="1"/>
</dbReference>
<dbReference type="SUPFAM" id="SSF54637">
    <property type="entry name" value="Thioesterase/thiol ester dehydrase-isomerase"/>
    <property type="match status" value="1"/>
</dbReference>
<keyword evidence="6" id="KW-0443">Lipid metabolism</keyword>
<evidence type="ECO:0000256" key="6">
    <source>
        <dbReference type="ARBA" id="ARBA00023098"/>
    </source>
</evidence>
<dbReference type="GO" id="GO:0005737">
    <property type="term" value="C:cytoplasm"/>
    <property type="evidence" value="ECO:0007669"/>
    <property type="project" value="UniProtKB-SubCell"/>
</dbReference>
<dbReference type="EC" id="4.2.1.59" evidence="2"/>
<sequence length="143" mass="15724">MNLEEIKKILPHRYPFLLLDRVLEVRPGEYCQALKNISGNEAVFQGHFPQQAVFPGVMIIEALAQTAGIVIDSGKGDAESGSIVFFAGINNAKFRVPVVPGDQLILETTLSNQRRNFWVFEGKASVDGKLAAQAEIKLMLQPS</sequence>
<dbReference type="NCBIfam" id="NF000582">
    <property type="entry name" value="PRK00006.1"/>
    <property type="match status" value="1"/>
</dbReference>
<dbReference type="InterPro" id="IPR010084">
    <property type="entry name" value="FabZ"/>
</dbReference>
<comment type="subcellular location">
    <subcellularLocation>
        <location evidence="1">Cytoplasm</location>
    </subcellularLocation>
</comment>
<dbReference type="GO" id="GO:0016020">
    <property type="term" value="C:membrane"/>
    <property type="evidence" value="ECO:0007669"/>
    <property type="project" value="GOC"/>
</dbReference>
<evidence type="ECO:0000256" key="2">
    <source>
        <dbReference type="ARBA" id="ARBA00013167"/>
    </source>
</evidence>
<dbReference type="GO" id="GO:0009245">
    <property type="term" value="P:lipid A biosynthetic process"/>
    <property type="evidence" value="ECO:0007669"/>
    <property type="project" value="UniProtKB-KW"/>
</dbReference>
<dbReference type="Gene3D" id="3.10.129.10">
    <property type="entry name" value="Hotdog Thioesterase"/>
    <property type="match status" value="1"/>
</dbReference>
<evidence type="ECO:0000256" key="4">
    <source>
        <dbReference type="ARBA" id="ARBA00022516"/>
    </source>
</evidence>
<dbReference type="FunFam" id="3.10.129.10:FF:000001">
    <property type="entry name" value="3-hydroxyacyl-[acyl-carrier-protein] dehydratase FabZ"/>
    <property type="match status" value="1"/>
</dbReference>
<dbReference type="NCBIfam" id="TIGR01750">
    <property type="entry name" value="fabZ"/>
    <property type="match status" value="1"/>
</dbReference>
<dbReference type="EMBL" id="UINC01001127">
    <property type="protein sequence ID" value="SUZ71581.1"/>
    <property type="molecule type" value="Genomic_DNA"/>
</dbReference>
<evidence type="ECO:0000256" key="7">
    <source>
        <dbReference type="ARBA" id="ARBA00023239"/>
    </source>
</evidence>
<gene>
    <name evidence="9" type="ORF">METZ01_LOCUS24435</name>
</gene>
<dbReference type="AlphaFoldDB" id="A0A381PWX3"/>
<comment type="function">
    <text evidence="8">Involved in unsaturated fatty acids biosynthesis. Catalyzes the dehydration of short chain beta-hydroxyacyl-ACPs and long chain saturated and unsaturated beta-hydroxyacyl-ACPs.</text>
</comment>
<protein>
    <recommendedName>
        <fullName evidence="2">3-hydroxyacyl-[acyl-carrier-protein] dehydratase</fullName>
        <ecNumber evidence="2">4.2.1.59</ecNumber>
    </recommendedName>
</protein>
<dbReference type="GO" id="GO:0006633">
    <property type="term" value="P:fatty acid biosynthetic process"/>
    <property type="evidence" value="ECO:0007669"/>
    <property type="project" value="InterPro"/>
</dbReference>
<keyword evidence="5" id="KW-0441">Lipid A biosynthesis</keyword>
<keyword evidence="4" id="KW-0444">Lipid biosynthesis</keyword>
<dbReference type="CDD" id="cd01288">
    <property type="entry name" value="FabZ"/>
    <property type="match status" value="1"/>
</dbReference>
<evidence type="ECO:0000256" key="1">
    <source>
        <dbReference type="ARBA" id="ARBA00004496"/>
    </source>
</evidence>
<proteinExistence type="inferred from homology"/>
<evidence type="ECO:0000313" key="9">
    <source>
        <dbReference type="EMBL" id="SUZ71581.1"/>
    </source>
</evidence>
<keyword evidence="7" id="KW-0456">Lyase</keyword>
<dbReference type="InterPro" id="IPR013114">
    <property type="entry name" value="FabA_FabZ"/>
</dbReference>
<evidence type="ECO:0000256" key="8">
    <source>
        <dbReference type="ARBA" id="ARBA00025049"/>
    </source>
</evidence>
<evidence type="ECO:0000256" key="3">
    <source>
        <dbReference type="ARBA" id="ARBA00022490"/>
    </source>
</evidence>
<evidence type="ECO:0000256" key="5">
    <source>
        <dbReference type="ARBA" id="ARBA00022556"/>
    </source>
</evidence>
<dbReference type="PANTHER" id="PTHR30272">
    <property type="entry name" value="3-HYDROXYACYL-[ACYL-CARRIER-PROTEIN] DEHYDRATASE"/>
    <property type="match status" value="1"/>
</dbReference>
<accession>A0A381PWX3</accession>
<keyword evidence="3" id="KW-0963">Cytoplasm</keyword>
<dbReference type="GO" id="GO:0019171">
    <property type="term" value="F:(3R)-hydroxyacyl-[acyl-carrier-protein] dehydratase activity"/>
    <property type="evidence" value="ECO:0007669"/>
    <property type="project" value="UniProtKB-EC"/>
</dbReference>
<dbReference type="PANTHER" id="PTHR30272:SF1">
    <property type="entry name" value="3-HYDROXYACYL-[ACYL-CARRIER-PROTEIN] DEHYDRATASE"/>
    <property type="match status" value="1"/>
</dbReference>